<proteinExistence type="predicted"/>
<dbReference type="AlphaFoldDB" id="A0AAJ1AHP8"/>
<feature type="transmembrane region" description="Helical" evidence="1">
    <location>
        <begin position="251"/>
        <end position="269"/>
    </location>
</feature>
<accession>A0AAJ1AHP8</accession>
<gene>
    <name evidence="2" type="ORF">K8G79_00840</name>
</gene>
<name>A0AAJ1AHP8_9BACT</name>
<comment type="caution">
    <text evidence="2">The sequence shown here is derived from an EMBL/GenBank/DDBJ whole genome shotgun (WGS) entry which is preliminary data.</text>
</comment>
<dbReference type="EMBL" id="JAIOIU010000013">
    <property type="protein sequence ID" value="MBZ0158691.1"/>
    <property type="molecule type" value="Genomic_DNA"/>
</dbReference>
<organism evidence="2 3">
    <name type="scientific">Candidatus Methylomirabilis tolerans</name>
    <dbReference type="NCBI Taxonomy" id="3123416"/>
    <lineage>
        <taxon>Bacteria</taxon>
        <taxon>Candidatus Methylomirabilota</taxon>
        <taxon>Candidatus Methylomirabilia</taxon>
        <taxon>Candidatus Methylomirabilales</taxon>
        <taxon>Candidatus Methylomirabilaceae</taxon>
        <taxon>Candidatus Methylomirabilis</taxon>
    </lineage>
</organism>
<evidence type="ECO:0000256" key="1">
    <source>
        <dbReference type="SAM" id="Phobius"/>
    </source>
</evidence>
<sequence>MRELADKLLRLDRRVIFVLIALATLIPLLRPIGLPVRISPEVRQVHDYIESLPAGSVFLLSLDFDPASKPELYPMAVALLNHAFKRDLRVIAMTLLVTGTGMAEKVVSGIASEHGKRRGLDYAFLGYSPGGSNVIINMGQDLAVAFPTDHYGERTADLPVLQGINSLRQVNYVISLAAGTPGVESWYVYGKEKYGFELGGGVTAVIAPGLYPFLDTGQINGLIGGLRGAAEYETLIGMKGKAVAGMDAQSATHFIIIGLILICNLFYFLTRRTKTRSFGSAQNRPDSPPETRR</sequence>
<protein>
    <submittedName>
        <fullName evidence="2">Uncharacterized protein</fullName>
    </submittedName>
</protein>
<keyword evidence="1" id="KW-0812">Transmembrane</keyword>
<evidence type="ECO:0000313" key="3">
    <source>
        <dbReference type="Proteomes" id="UP001197609"/>
    </source>
</evidence>
<reference evidence="2 3" key="1">
    <citation type="journal article" date="2021" name="bioRxiv">
        <title>Unraveling nitrogen, sulfur and carbon metabolic pathways and microbial community transcriptional responses to substrate deprivation and toxicity stresses in a bioreactor mimicking anoxic brackish coastal sediment conditions.</title>
        <authorList>
            <person name="Martins P.D."/>
            <person name="Echeveste M.J."/>
            <person name="Arshad A."/>
            <person name="Kurth J."/>
            <person name="Ouboter H."/>
            <person name="Jetten M.S.M."/>
            <person name="Welte C.U."/>
        </authorList>
    </citation>
    <scope>NUCLEOTIDE SEQUENCE [LARGE SCALE GENOMIC DNA]</scope>
    <source>
        <strain evidence="2">MAG_38</strain>
    </source>
</reference>
<evidence type="ECO:0000313" key="2">
    <source>
        <dbReference type="EMBL" id="MBZ0158691.1"/>
    </source>
</evidence>
<keyword evidence="1" id="KW-1133">Transmembrane helix</keyword>
<dbReference type="Proteomes" id="UP001197609">
    <property type="component" value="Unassembled WGS sequence"/>
</dbReference>
<keyword evidence="1" id="KW-0472">Membrane</keyword>